<dbReference type="Gene3D" id="1.20.140.100">
    <property type="entry name" value="Dynein heavy chain, N-terminal domain 2"/>
    <property type="match status" value="1"/>
</dbReference>
<evidence type="ECO:0000313" key="3">
    <source>
        <dbReference type="Proteomes" id="UP001189429"/>
    </source>
</evidence>
<evidence type="ECO:0000259" key="1">
    <source>
        <dbReference type="Pfam" id="PF08393"/>
    </source>
</evidence>
<gene>
    <name evidence="2" type="ORF">PCOR1329_LOCUS29254</name>
</gene>
<comment type="caution">
    <text evidence="2">The sequence shown here is derived from an EMBL/GenBank/DDBJ whole genome shotgun (WGS) entry which is preliminary data.</text>
</comment>
<accession>A0ABN9SH76</accession>
<proteinExistence type="predicted"/>
<feature type="non-terminal residue" evidence="2">
    <location>
        <position position="1"/>
    </location>
</feature>
<name>A0ABN9SH76_9DINO</name>
<dbReference type="InterPro" id="IPR026983">
    <property type="entry name" value="DHC"/>
</dbReference>
<dbReference type="EMBL" id="CAUYUJ010010991">
    <property type="protein sequence ID" value="CAK0830678.1"/>
    <property type="molecule type" value="Genomic_DNA"/>
</dbReference>
<feature type="non-terminal residue" evidence="2">
    <location>
        <position position="101"/>
    </location>
</feature>
<dbReference type="Pfam" id="PF08393">
    <property type="entry name" value="DHC_N2"/>
    <property type="match status" value="1"/>
</dbReference>
<sequence>GEIVDQSQREYKIEKKLAAIKKTWSDTRVSFDLSREDRTPLLSDLSEVLEKLDADSMEMNSINSQGRFIEFCKPLVDEWSEKLRNVDVMLAIWTKFQTNWR</sequence>
<dbReference type="InterPro" id="IPR013602">
    <property type="entry name" value="Dynein_heavy_linker"/>
</dbReference>
<dbReference type="PANTHER" id="PTHR10676">
    <property type="entry name" value="DYNEIN HEAVY CHAIN FAMILY PROTEIN"/>
    <property type="match status" value="1"/>
</dbReference>
<dbReference type="InterPro" id="IPR042222">
    <property type="entry name" value="Dynein_2_N"/>
</dbReference>
<feature type="domain" description="Dynein heavy chain linker" evidence="1">
    <location>
        <begin position="2"/>
        <end position="100"/>
    </location>
</feature>
<keyword evidence="3" id="KW-1185">Reference proteome</keyword>
<dbReference type="Proteomes" id="UP001189429">
    <property type="component" value="Unassembled WGS sequence"/>
</dbReference>
<reference evidence="2" key="1">
    <citation type="submission" date="2023-10" db="EMBL/GenBank/DDBJ databases">
        <authorList>
            <person name="Chen Y."/>
            <person name="Shah S."/>
            <person name="Dougan E. K."/>
            <person name="Thang M."/>
            <person name="Chan C."/>
        </authorList>
    </citation>
    <scope>NUCLEOTIDE SEQUENCE [LARGE SCALE GENOMIC DNA]</scope>
</reference>
<organism evidence="2 3">
    <name type="scientific">Prorocentrum cordatum</name>
    <dbReference type="NCBI Taxonomy" id="2364126"/>
    <lineage>
        <taxon>Eukaryota</taxon>
        <taxon>Sar</taxon>
        <taxon>Alveolata</taxon>
        <taxon>Dinophyceae</taxon>
        <taxon>Prorocentrales</taxon>
        <taxon>Prorocentraceae</taxon>
        <taxon>Prorocentrum</taxon>
    </lineage>
</organism>
<dbReference type="PANTHER" id="PTHR10676:SF36">
    <property type="entry name" value="DYNEIN HEAVY CHAIN AT 93AB, ISOFORM C"/>
    <property type="match status" value="1"/>
</dbReference>
<protein>
    <recommendedName>
        <fullName evidence="1">Dynein heavy chain linker domain-containing protein</fullName>
    </recommendedName>
</protein>
<evidence type="ECO:0000313" key="2">
    <source>
        <dbReference type="EMBL" id="CAK0830678.1"/>
    </source>
</evidence>